<keyword evidence="4" id="KW-0914">Notch signaling pathway</keyword>
<gene>
    <name evidence="8" type="ORF">PhCBS80983_g01677</name>
</gene>
<dbReference type="PANTHER" id="PTHR16318">
    <property type="entry name" value="GAMMA-SECRETASE SUBUNIT PEN-2"/>
    <property type="match status" value="1"/>
</dbReference>
<comment type="caution">
    <text evidence="8">The sequence shown here is derived from an EMBL/GenBank/DDBJ whole genome shotgun (WGS) entry which is preliminary data.</text>
</comment>
<reference evidence="8 9" key="1">
    <citation type="journal article" date="2019" name="Sci. Rep.">
        <title>Comparative genomics of chytrid fungi reveal insights into the obligate biotrophic and pathogenic lifestyle of Synchytrium endobioticum.</title>
        <authorList>
            <person name="van de Vossenberg B.T.L.H."/>
            <person name="Warris S."/>
            <person name="Nguyen H.D.T."/>
            <person name="van Gent-Pelzer M.P.E."/>
            <person name="Joly D.L."/>
            <person name="van de Geest H.C."/>
            <person name="Bonants P.J.M."/>
            <person name="Smith D.S."/>
            <person name="Levesque C.A."/>
            <person name="van der Lee T.A.J."/>
        </authorList>
    </citation>
    <scope>NUCLEOTIDE SEQUENCE [LARGE SCALE GENOMIC DNA]</scope>
    <source>
        <strain evidence="8 9">CBS 809.83</strain>
    </source>
</reference>
<dbReference type="Proteomes" id="UP000318582">
    <property type="component" value="Unassembled WGS sequence"/>
</dbReference>
<dbReference type="GO" id="GO:0070765">
    <property type="term" value="C:gamma-secretase complex"/>
    <property type="evidence" value="ECO:0007669"/>
    <property type="project" value="TreeGrafter"/>
</dbReference>
<evidence type="ECO:0000256" key="3">
    <source>
        <dbReference type="ARBA" id="ARBA00022692"/>
    </source>
</evidence>
<dbReference type="EMBL" id="QEAQ01000014">
    <property type="protein sequence ID" value="TPX60578.1"/>
    <property type="molecule type" value="Genomic_DNA"/>
</dbReference>
<keyword evidence="3 7" id="KW-0812">Transmembrane</keyword>
<proteinExistence type="inferred from homology"/>
<organism evidence="8 9">
    <name type="scientific">Powellomyces hirtus</name>
    <dbReference type="NCBI Taxonomy" id="109895"/>
    <lineage>
        <taxon>Eukaryota</taxon>
        <taxon>Fungi</taxon>
        <taxon>Fungi incertae sedis</taxon>
        <taxon>Chytridiomycota</taxon>
        <taxon>Chytridiomycota incertae sedis</taxon>
        <taxon>Chytridiomycetes</taxon>
        <taxon>Spizellomycetales</taxon>
        <taxon>Powellomycetaceae</taxon>
        <taxon>Powellomyces</taxon>
    </lineage>
</organism>
<evidence type="ECO:0000256" key="4">
    <source>
        <dbReference type="ARBA" id="ARBA00022976"/>
    </source>
</evidence>
<evidence type="ECO:0000256" key="2">
    <source>
        <dbReference type="ARBA" id="ARBA00009607"/>
    </source>
</evidence>
<name>A0A507EBK8_9FUNG</name>
<keyword evidence="9" id="KW-1185">Reference proteome</keyword>
<feature type="transmembrane region" description="Helical" evidence="7">
    <location>
        <begin position="15"/>
        <end position="36"/>
    </location>
</feature>
<keyword evidence="5 7" id="KW-1133">Transmembrane helix</keyword>
<evidence type="ECO:0000313" key="9">
    <source>
        <dbReference type="Proteomes" id="UP000318582"/>
    </source>
</evidence>
<dbReference type="Pfam" id="PF10251">
    <property type="entry name" value="PEN-2"/>
    <property type="match status" value="1"/>
</dbReference>
<comment type="subcellular location">
    <subcellularLocation>
        <location evidence="1">Membrane</location>
        <topology evidence="1">Multi-pass membrane protein</topology>
    </subcellularLocation>
</comment>
<evidence type="ECO:0000256" key="6">
    <source>
        <dbReference type="ARBA" id="ARBA00023136"/>
    </source>
</evidence>
<dbReference type="STRING" id="109895.A0A507EBK8"/>
<evidence type="ECO:0000256" key="7">
    <source>
        <dbReference type="SAM" id="Phobius"/>
    </source>
</evidence>
<dbReference type="PANTHER" id="PTHR16318:SF0">
    <property type="entry name" value="GAMMA-SECRETASE SUBUNIT PEN-2"/>
    <property type="match status" value="1"/>
</dbReference>
<feature type="transmembrane region" description="Helical" evidence="7">
    <location>
        <begin position="56"/>
        <end position="77"/>
    </location>
</feature>
<evidence type="ECO:0008006" key="10">
    <source>
        <dbReference type="Google" id="ProtNLM"/>
    </source>
</evidence>
<keyword evidence="6 7" id="KW-0472">Membrane</keyword>
<dbReference type="AlphaFoldDB" id="A0A507EBK8"/>
<evidence type="ECO:0000313" key="8">
    <source>
        <dbReference type="EMBL" id="TPX60578.1"/>
    </source>
</evidence>
<comment type="similarity">
    <text evidence="2">Belongs to the PEN-2 family.</text>
</comment>
<accession>A0A507EBK8</accession>
<evidence type="ECO:0000256" key="1">
    <source>
        <dbReference type="ARBA" id="ARBA00004141"/>
    </source>
</evidence>
<sequence>MSTRDVPEPALRMLAWRYFIGGFMCLPWLWLVNFIYIYPETRRRPELHKTIRNLTLASLAGSVFFLVLVITWLSIFLTQRTNWGATGDRLSQNIPLGS</sequence>
<dbReference type="InterPro" id="IPR019379">
    <property type="entry name" value="Gamma_Secretase_Asp_P_PEN2"/>
</dbReference>
<protein>
    <recommendedName>
        <fullName evidence="10">Gamma-secretase subunit PEN-2</fullName>
    </recommendedName>
</protein>
<evidence type="ECO:0000256" key="5">
    <source>
        <dbReference type="ARBA" id="ARBA00022989"/>
    </source>
</evidence>